<dbReference type="Proteomes" id="UP001528823">
    <property type="component" value="Unassembled WGS sequence"/>
</dbReference>
<evidence type="ECO:0000313" key="3">
    <source>
        <dbReference type="Proteomes" id="UP001528823"/>
    </source>
</evidence>
<dbReference type="RefSeq" id="WP_274688899.1">
    <property type="nucleotide sequence ID" value="NZ_JAPMOU010000011.1"/>
</dbReference>
<feature type="signal peptide" evidence="1">
    <location>
        <begin position="1"/>
        <end position="23"/>
    </location>
</feature>
<proteinExistence type="predicted"/>
<keyword evidence="1" id="KW-0732">Signal</keyword>
<evidence type="ECO:0000313" key="2">
    <source>
        <dbReference type="EMBL" id="MDE1462544.1"/>
    </source>
</evidence>
<dbReference type="InterPro" id="IPR021381">
    <property type="entry name" value="DUF3011"/>
</dbReference>
<dbReference type="EMBL" id="JAPMOU010000011">
    <property type="protein sequence ID" value="MDE1462544.1"/>
    <property type="molecule type" value="Genomic_DNA"/>
</dbReference>
<comment type="caution">
    <text evidence="2">The sequence shown here is derived from an EMBL/GenBank/DDBJ whole genome shotgun (WGS) entry which is preliminary data.</text>
</comment>
<reference evidence="2 3" key="1">
    <citation type="submission" date="2022-11" db="EMBL/GenBank/DDBJ databases">
        <title>Spartinivicinus poritis sp. nov., isolated from scleractinian coral Porites lutea.</title>
        <authorList>
            <person name="Zhang G."/>
            <person name="Cai L."/>
            <person name="Wei Q."/>
        </authorList>
    </citation>
    <scope>NUCLEOTIDE SEQUENCE [LARGE SCALE GENOMIC DNA]</scope>
    <source>
        <strain evidence="2 3">A2-2</strain>
    </source>
</reference>
<protein>
    <submittedName>
        <fullName evidence="2">DUF3011 domain-containing protein</fullName>
    </submittedName>
</protein>
<evidence type="ECO:0000256" key="1">
    <source>
        <dbReference type="SAM" id="SignalP"/>
    </source>
</evidence>
<keyword evidence="3" id="KW-1185">Reference proteome</keyword>
<feature type="chain" id="PRO_5046941303" evidence="1">
    <location>
        <begin position="24"/>
        <end position="175"/>
    </location>
</feature>
<sequence length="175" mass="19557">MKKISANYLLAGLLLTSAQQGLADSPHHFSQYIEDPELAAAVGFRTIYPTCESHDHKPAVCLLGNLKIQHTNVKKRLSRASCNNSTWSAYGNQITVTKGCRAIFEVVTNLNVDPISVNCSSNNKKYKECRLPLSIKGAWLIKRHSKSLCQQNKDWGAYDNILWVKNGCRATFQAF</sequence>
<name>A0ABT5U840_9GAMM</name>
<gene>
    <name evidence="2" type="ORF">ORQ98_11235</name>
</gene>
<organism evidence="2 3">
    <name type="scientific">Spartinivicinus poritis</name>
    <dbReference type="NCBI Taxonomy" id="2994640"/>
    <lineage>
        <taxon>Bacteria</taxon>
        <taxon>Pseudomonadati</taxon>
        <taxon>Pseudomonadota</taxon>
        <taxon>Gammaproteobacteria</taxon>
        <taxon>Oceanospirillales</taxon>
        <taxon>Zooshikellaceae</taxon>
        <taxon>Spartinivicinus</taxon>
    </lineage>
</organism>
<accession>A0ABT5U840</accession>
<dbReference type="Pfam" id="PF11218">
    <property type="entry name" value="DUF3011"/>
    <property type="match status" value="1"/>
</dbReference>